<keyword evidence="1" id="KW-0175">Coiled coil</keyword>
<evidence type="ECO:0000313" key="3">
    <source>
        <dbReference type="Proteomes" id="UP000035760"/>
    </source>
</evidence>
<protein>
    <submittedName>
        <fullName evidence="2">Uncharacterized protein</fullName>
    </submittedName>
</protein>
<gene>
    <name evidence="2" type="ORF">BN873_60001</name>
</gene>
<accession>W6MBQ5</accession>
<name>W6MBQ5_9GAMM</name>
<dbReference type="EMBL" id="CBTJ020000069">
    <property type="protein sequence ID" value="CDI03590.1"/>
    <property type="molecule type" value="Genomic_DNA"/>
</dbReference>
<evidence type="ECO:0000256" key="1">
    <source>
        <dbReference type="SAM" id="Coils"/>
    </source>
</evidence>
<organism evidence="2 3">
    <name type="scientific">Candidatus Competibacter denitrificans Run_A_D11</name>
    <dbReference type="NCBI Taxonomy" id="1400863"/>
    <lineage>
        <taxon>Bacteria</taxon>
        <taxon>Pseudomonadati</taxon>
        <taxon>Pseudomonadota</taxon>
        <taxon>Gammaproteobacteria</taxon>
        <taxon>Candidatus Competibacteraceae</taxon>
        <taxon>Candidatus Competibacter</taxon>
    </lineage>
</organism>
<feature type="coiled-coil region" evidence="1">
    <location>
        <begin position="2"/>
        <end position="36"/>
    </location>
</feature>
<reference evidence="2" key="1">
    <citation type="submission" date="2013-07" db="EMBL/GenBank/DDBJ databases">
        <authorList>
            <person name="McIlroy S."/>
        </authorList>
    </citation>
    <scope>NUCLEOTIDE SEQUENCE [LARGE SCALE GENOMIC DNA]</scope>
    <source>
        <strain evidence="2">Run_A_D11</strain>
    </source>
</reference>
<dbReference type="AlphaFoldDB" id="W6MBQ5"/>
<proteinExistence type="predicted"/>
<reference evidence="2" key="2">
    <citation type="submission" date="2014-03" db="EMBL/GenBank/DDBJ databases">
        <title>Candidatus Competibacter-lineage genomes retrieved from metagenomes reveal functional metabolic diversity.</title>
        <authorList>
            <person name="McIlroy S.J."/>
            <person name="Albertsen M."/>
            <person name="Andresen E.K."/>
            <person name="Saunders A.M."/>
            <person name="Kristiansen R."/>
            <person name="Stokholm-Bjerregaard M."/>
            <person name="Nielsen K.L."/>
            <person name="Nielsen P.H."/>
        </authorList>
    </citation>
    <scope>NUCLEOTIDE SEQUENCE</scope>
    <source>
        <strain evidence="2">Run_A_D11</strain>
    </source>
</reference>
<dbReference type="STRING" id="1400863.BN873_60001"/>
<comment type="caution">
    <text evidence="2">The sequence shown here is derived from an EMBL/GenBank/DDBJ whole genome shotgun (WGS) entry which is preliminary data.</text>
</comment>
<dbReference type="Proteomes" id="UP000035760">
    <property type="component" value="Unassembled WGS sequence"/>
</dbReference>
<evidence type="ECO:0000313" key="2">
    <source>
        <dbReference type="EMBL" id="CDI03590.1"/>
    </source>
</evidence>
<sequence>MLERAMATFHELQNRRQDLLNDLDELEEAAAELTTALTAPDPNDEETLDKQRQHLAWLDRQRAGLLVVLSETERALLAFDADGEDPR</sequence>
<keyword evidence="3" id="KW-1185">Reference proteome</keyword>